<feature type="compositionally biased region" description="Polar residues" evidence="12">
    <location>
        <begin position="317"/>
        <end position="330"/>
    </location>
</feature>
<evidence type="ECO:0000256" key="6">
    <source>
        <dbReference type="ARBA" id="ARBA00022679"/>
    </source>
</evidence>
<dbReference type="FunFam" id="3.30.2160.10:FF:000001">
    <property type="entry name" value="E3 ubiquitin-protein ligase NEDD4-like"/>
    <property type="match status" value="1"/>
</dbReference>
<dbReference type="GO" id="GO:0005737">
    <property type="term" value="C:cytoplasm"/>
    <property type="evidence" value="ECO:0007669"/>
    <property type="project" value="TreeGrafter"/>
</dbReference>
<dbReference type="InterPro" id="IPR000569">
    <property type="entry name" value="HECT_dom"/>
</dbReference>
<feature type="compositionally biased region" description="Polar residues" evidence="12">
    <location>
        <begin position="3277"/>
        <end position="3287"/>
    </location>
</feature>
<dbReference type="Gene3D" id="3.30.2160.10">
    <property type="entry name" value="Hect, E3 ligase catalytic domain"/>
    <property type="match status" value="1"/>
</dbReference>
<feature type="compositionally biased region" description="Acidic residues" evidence="12">
    <location>
        <begin position="2385"/>
        <end position="2456"/>
    </location>
</feature>
<dbReference type="Gene3D" id="3.90.1750.10">
    <property type="entry name" value="Hect, E3 ligase catalytic domains"/>
    <property type="match status" value="1"/>
</dbReference>
<feature type="compositionally biased region" description="Polar residues" evidence="12">
    <location>
        <begin position="1112"/>
        <end position="1132"/>
    </location>
</feature>
<dbReference type="FunFam" id="3.30.2410.10:FF:000004">
    <property type="entry name" value="E3 ubiquitin-protein ligase HUWE1, variant"/>
    <property type="match status" value="1"/>
</dbReference>
<evidence type="ECO:0000256" key="7">
    <source>
        <dbReference type="ARBA" id="ARBA00022786"/>
    </source>
</evidence>
<accession>A0A9P4J391</accession>
<feature type="compositionally biased region" description="Basic and acidic residues" evidence="12">
    <location>
        <begin position="2947"/>
        <end position="2970"/>
    </location>
</feature>
<feature type="compositionally biased region" description="Basic and acidic residues" evidence="12">
    <location>
        <begin position="307"/>
        <end position="316"/>
    </location>
</feature>
<dbReference type="FunFam" id="3.90.1750.10:FF:000003">
    <property type="entry name" value="E3 ubiquitin-protein ligase UPL1"/>
    <property type="match status" value="1"/>
</dbReference>
<evidence type="ECO:0000259" key="13">
    <source>
        <dbReference type="PROSITE" id="PS50237"/>
    </source>
</evidence>
<dbReference type="InterPro" id="IPR025527">
    <property type="entry name" value="HUWE1/Rev1_UBM"/>
</dbReference>
<dbReference type="Pfam" id="PF06012">
    <property type="entry name" value="DUF908"/>
    <property type="match status" value="1"/>
</dbReference>
<feature type="compositionally biased region" description="Low complexity" evidence="12">
    <location>
        <begin position="282"/>
        <end position="296"/>
    </location>
</feature>
<feature type="region of interest" description="Disordered" evidence="12">
    <location>
        <begin position="2947"/>
        <end position="2980"/>
    </location>
</feature>
<keyword evidence="15" id="KW-1185">Reference proteome</keyword>
<evidence type="ECO:0000256" key="10">
    <source>
        <dbReference type="ARBA" id="ARBA00034494"/>
    </source>
</evidence>
<feature type="active site" description="Glycyl thioester intermediate" evidence="11">
    <location>
        <position position="3909"/>
    </location>
</feature>
<dbReference type="GO" id="GO:0005634">
    <property type="term" value="C:nucleus"/>
    <property type="evidence" value="ECO:0007669"/>
    <property type="project" value="UniProtKB-SubCell"/>
</dbReference>
<feature type="region of interest" description="Disordered" evidence="12">
    <location>
        <begin position="3257"/>
        <end position="3309"/>
    </location>
</feature>
<comment type="similarity">
    <text evidence="10">Belongs to the UPL family. TOM1/PTR1 subfamily.</text>
</comment>
<feature type="compositionally biased region" description="Basic and acidic residues" evidence="12">
    <location>
        <begin position="2349"/>
        <end position="2358"/>
    </location>
</feature>
<reference evidence="14" key="1">
    <citation type="journal article" date="2020" name="Stud. Mycol.">
        <title>101 Dothideomycetes genomes: a test case for predicting lifestyles and emergence of pathogens.</title>
        <authorList>
            <person name="Haridas S."/>
            <person name="Albert R."/>
            <person name="Binder M."/>
            <person name="Bloem J."/>
            <person name="Labutti K."/>
            <person name="Salamov A."/>
            <person name="Andreopoulos B."/>
            <person name="Baker S."/>
            <person name="Barry K."/>
            <person name="Bills G."/>
            <person name="Bluhm B."/>
            <person name="Cannon C."/>
            <person name="Castanera R."/>
            <person name="Culley D."/>
            <person name="Daum C."/>
            <person name="Ezra D."/>
            <person name="Gonzalez J."/>
            <person name="Henrissat B."/>
            <person name="Kuo A."/>
            <person name="Liang C."/>
            <person name="Lipzen A."/>
            <person name="Lutzoni F."/>
            <person name="Magnuson J."/>
            <person name="Mondo S."/>
            <person name="Nolan M."/>
            <person name="Ohm R."/>
            <person name="Pangilinan J."/>
            <person name="Park H.-J."/>
            <person name="Ramirez L."/>
            <person name="Alfaro M."/>
            <person name="Sun H."/>
            <person name="Tritt A."/>
            <person name="Yoshinaga Y."/>
            <person name="Zwiers L.-H."/>
            <person name="Turgeon B."/>
            <person name="Goodwin S."/>
            <person name="Spatafora J."/>
            <person name="Crous P."/>
            <person name="Grigoriev I."/>
        </authorList>
    </citation>
    <scope>NUCLEOTIDE SEQUENCE</scope>
    <source>
        <strain evidence="14">CBS 260.36</strain>
    </source>
</reference>
<feature type="compositionally biased region" description="Acidic residues" evidence="12">
    <location>
        <begin position="2317"/>
        <end position="2348"/>
    </location>
</feature>
<feature type="compositionally biased region" description="Basic and acidic residues" evidence="12">
    <location>
        <begin position="1581"/>
        <end position="1593"/>
    </location>
</feature>
<keyword evidence="5" id="KW-0813">Transport</keyword>
<comment type="subcellular location">
    <subcellularLocation>
        <location evidence="2">Nucleus</location>
    </subcellularLocation>
</comment>
<keyword evidence="7 11" id="KW-0833">Ubl conjugation pathway</keyword>
<evidence type="ECO:0000313" key="15">
    <source>
        <dbReference type="Proteomes" id="UP000799439"/>
    </source>
</evidence>
<comment type="caution">
    <text evidence="14">The sequence shown here is derived from an EMBL/GenBank/DDBJ whole genome shotgun (WGS) entry which is preliminary data.</text>
</comment>
<feature type="compositionally biased region" description="Polar residues" evidence="12">
    <location>
        <begin position="1991"/>
        <end position="2000"/>
    </location>
</feature>
<feature type="region of interest" description="Disordered" evidence="12">
    <location>
        <begin position="2571"/>
        <end position="2625"/>
    </location>
</feature>
<feature type="compositionally biased region" description="Basic and acidic residues" evidence="12">
    <location>
        <begin position="1915"/>
        <end position="1933"/>
    </location>
</feature>
<dbReference type="SMART" id="SM00119">
    <property type="entry name" value="HECTc"/>
    <property type="match status" value="1"/>
</dbReference>
<dbReference type="OrthoDB" id="8068875at2759"/>
<evidence type="ECO:0000256" key="3">
    <source>
        <dbReference type="ARBA" id="ARBA00004906"/>
    </source>
</evidence>
<dbReference type="Proteomes" id="UP000799439">
    <property type="component" value="Unassembled WGS sequence"/>
</dbReference>
<dbReference type="PANTHER" id="PTHR11254">
    <property type="entry name" value="HECT DOMAIN UBIQUITIN-PROTEIN LIGASE"/>
    <property type="match status" value="1"/>
</dbReference>
<comment type="catalytic activity">
    <reaction evidence="1">
        <text>S-ubiquitinyl-[E2 ubiquitin-conjugating enzyme]-L-cysteine + [acceptor protein]-L-lysine = [E2 ubiquitin-conjugating enzyme]-L-cysteine + N(6)-ubiquitinyl-[acceptor protein]-L-lysine.</text>
        <dbReference type="EC" id="2.3.2.26"/>
    </reaction>
</comment>
<protein>
    <recommendedName>
        <fullName evidence="4">HECT-type E3 ubiquitin transferase</fullName>
        <ecNumber evidence="4">2.3.2.26</ecNumber>
    </recommendedName>
</protein>
<evidence type="ECO:0000256" key="2">
    <source>
        <dbReference type="ARBA" id="ARBA00004123"/>
    </source>
</evidence>
<gene>
    <name evidence="14" type="ORF">K461DRAFT_126988</name>
</gene>
<feature type="region of interest" description="Disordered" evidence="12">
    <location>
        <begin position="1107"/>
        <end position="1142"/>
    </location>
</feature>
<dbReference type="InterPro" id="IPR050409">
    <property type="entry name" value="E3_ubiq-protein_ligase"/>
</dbReference>
<dbReference type="EC" id="2.3.2.26" evidence="4"/>
<dbReference type="SUPFAM" id="SSF56204">
    <property type="entry name" value="Hect, E3 ligase catalytic domain"/>
    <property type="match status" value="1"/>
</dbReference>
<feature type="compositionally biased region" description="Basic and acidic residues" evidence="12">
    <location>
        <begin position="3288"/>
        <end position="3308"/>
    </location>
</feature>
<dbReference type="Pfam" id="PF06025">
    <property type="entry name" value="DUF913"/>
    <property type="match status" value="1"/>
</dbReference>
<evidence type="ECO:0000256" key="8">
    <source>
        <dbReference type="ARBA" id="ARBA00022816"/>
    </source>
</evidence>
<feature type="region of interest" description="Disordered" evidence="12">
    <location>
        <begin position="1908"/>
        <end position="1967"/>
    </location>
</feature>
<keyword evidence="6" id="KW-0808">Transferase</keyword>
<feature type="compositionally biased region" description="Basic and acidic residues" evidence="12">
    <location>
        <begin position="3257"/>
        <end position="3266"/>
    </location>
</feature>
<proteinExistence type="inferred from homology"/>
<feature type="compositionally biased region" description="Polar residues" evidence="12">
    <location>
        <begin position="1571"/>
        <end position="1580"/>
    </location>
</feature>
<feature type="region of interest" description="Disordered" evidence="12">
    <location>
        <begin position="2804"/>
        <end position="2846"/>
    </location>
</feature>
<evidence type="ECO:0000256" key="12">
    <source>
        <dbReference type="SAM" id="MobiDB-lite"/>
    </source>
</evidence>
<feature type="region of interest" description="Disordered" evidence="12">
    <location>
        <begin position="271"/>
        <end position="332"/>
    </location>
</feature>
<feature type="region of interest" description="Disordered" evidence="12">
    <location>
        <begin position="2274"/>
        <end position="2482"/>
    </location>
</feature>
<dbReference type="EMBL" id="ML996084">
    <property type="protein sequence ID" value="KAF2154321.1"/>
    <property type="molecule type" value="Genomic_DNA"/>
</dbReference>
<evidence type="ECO:0000256" key="9">
    <source>
        <dbReference type="ARBA" id="ARBA00023242"/>
    </source>
</evidence>
<dbReference type="GO" id="GO:0006511">
    <property type="term" value="P:ubiquitin-dependent protein catabolic process"/>
    <property type="evidence" value="ECO:0007669"/>
    <property type="project" value="TreeGrafter"/>
</dbReference>
<feature type="domain" description="HECT" evidence="13">
    <location>
        <begin position="3606"/>
        <end position="3942"/>
    </location>
</feature>
<dbReference type="Pfam" id="PF00632">
    <property type="entry name" value="HECT"/>
    <property type="match status" value="1"/>
</dbReference>
<dbReference type="InterPro" id="IPR035983">
    <property type="entry name" value="Hect_E3_ubiquitin_ligase"/>
</dbReference>
<dbReference type="GO" id="GO:0051028">
    <property type="term" value="P:mRNA transport"/>
    <property type="evidence" value="ECO:0007669"/>
    <property type="project" value="UniProtKB-KW"/>
</dbReference>
<feature type="compositionally biased region" description="Basic and acidic residues" evidence="12">
    <location>
        <begin position="2804"/>
        <end position="2838"/>
    </location>
</feature>
<feature type="region of interest" description="Disordered" evidence="12">
    <location>
        <begin position="1501"/>
        <end position="1544"/>
    </location>
</feature>
<evidence type="ECO:0000256" key="11">
    <source>
        <dbReference type="PROSITE-ProRule" id="PRU00104"/>
    </source>
</evidence>
<dbReference type="Gene3D" id="3.30.2410.10">
    <property type="entry name" value="Hect, E3 ligase catalytic domain"/>
    <property type="match status" value="1"/>
</dbReference>
<dbReference type="Pfam" id="PF14377">
    <property type="entry name" value="UBM"/>
    <property type="match status" value="3"/>
</dbReference>
<feature type="region of interest" description="Disordered" evidence="12">
    <location>
        <begin position="1565"/>
        <end position="1593"/>
    </location>
</feature>
<dbReference type="GO" id="GO:0061630">
    <property type="term" value="F:ubiquitin protein ligase activity"/>
    <property type="evidence" value="ECO:0007669"/>
    <property type="project" value="UniProtKB-EC"/>
</dbReference>
<organism evidence="14 15">
    <name type="scientific">Myriangium duriaei CBS 260.36</name>
    <dbReference type="NCBI Taxonomy" id="1168546"/>
    <lineage>
        <taxon>Eukaryota</taxon>
        <taxon>Fungi</taxon>
        <taxon>Dikarya</taxon>
        <taxon>Ascomycota</taxon>
        <taxon>Pezizomycotina</taxon>
        <taxon>Dothideomycetes</taxon>
        <taxon>Dothideomycetidae</taxon>
        <taxon>Myriangiales</taxon>
        <taxon>Myriangiaceae</taxon>
        <taxon>Myriangium</taxon>
    </lineage>
</organism>
<feature type="compositionally biased region" description="Polar residues" evidence="12">
    <location>
        <begin position="271"/>
        <end position="281"/>
    </location>
</feature>
<dbReference type="PROSITE" id="PS50237">
    <property type="entry name" value="HECT"/>
    <property type="match status" value="1"/>
</dbReference>
<keyword evidence="9" id="KW-0539">Nucleus</keyword>
<evidence type="ECO:0000256" key="4">
    <source>
        <dbReference type="ARBA" id="ARBA00012485"/>
    </source>
</evidence>
<sequence length="3942" mass="439397">MGRIKKSATDKHDMALSPYIADFVTQTTTVSLHKIPAHVAAFPQIWTFPRGDLYHWIPVLNRFDHILELFVAEYSLGNGPQAKKFGSALLQRGDGDKDDEITSEVLAQEGFSAEGDRELVQSILRFSLTLLEHNGNRSLYSSSEHLNSLLNTTSLPLLKANLQLCLGLAQRYWSSKSRMTSSHNLGALLQSHYNINLDKIQAICDPLAKTSKPYSHYDAISGKSTQKDSVAPDACSPSDLNLFLKSKDLSEGVRQAIGDIHITFYDRASTTESGLPQGATNASPSSPTPVRRTPASGSGANIIESPNADRHERASNHDVSNGPKTLQISGTDVVDSSAETFMRDNLDKLPTDYQYELLQQVRIAQGFRGAKQDLQDLLCIRMYALANLSYVYGENTFHTRIGQADNEQPRDFQSANQLADLLQPNSDGTETVPLEISIAAVTALEALSKVKSKTTDVASALNISVSHGILFYILRKVIAGLDSNDVDAEQFRWREAVFTLVTSVAAPPHSFHRNTDQMVAAGLIGVLIQGLTLRSTNTEPHYGNILHFFDTFIHNGVRDSFQSLISVRGLEIIADLTSYEVSSSLEAVAAGQGLPEDYKTKVTDYQIPFYKQQALRRIVKFIQNLFNHNVGGGERHLRNLIDSPQLLGALKSIIGNAKVFGSNVWIGAVNIISSFVHSEPTSYNVIHEAGLSSGILEAIAPSNAEGIPSPDGVLPVGETLRDIPPAFGAICLNESGKALFQKSHVLDAFFGIFTSLDHVKVMEDDGDCAISIGTSFDELVRHHPELRDQVHEAVMRMMRAVVSHCRDRARDQGVGAKLWVPGESDNTIYVAGGRQATAGSSFDSTPDLDEVIEPLPEKDVETDNLISGHTSGKSTSDVISVISKFLQGYVSNNTMLTRFCETGGIAYLLDLAMCPCNPWNFHDLSTYDEVARVFLQIVESKPHMVLPSLVSRTKQALLFLRPMLDQSAKQDSPVQPYFEPWTSFSSKRPSEDAKRLQTGTHVVKGLVAVQTLINLLADIFQSQVYYQQRSTYPNYFNQINLTDYYVLLVDALGRLHTACIWEEIQLQSNMPAEWREATKVKGTGFNNAEADMVMGQITAVDNSNRTERAADQANNTSDDQTQGAESSSNQATPRDVEKSTEHPAAFRNTEILRYLFSQIPTGVLYFFQQLGKSLFSKSRGVLDIYGKQNATLVAQHLAKALIAQLQFPTEKVLPGPVECARYEIVVLSSIVKIMIDKRTLRNGQPDILLVVLNQFYHHGGFKELNKSLEKWISIKRANNKHADTTGIIDCATAGASMILNFYAKITGSKAIHDSLQASSLGAQTSDPSSPSYLDGSQLLVELRDAVVIPVVDIWGDKHDGAGETAAACMDSDCIRSVISVLRSTLEAEGEHRAFTRDTLRPQIVAPRRRWRLRNDESLQSLVQSLAEGGATQELAIEALFRCHEGLNMAREYIRVRQSQGSEASERLPPPAEELEDIREGHHAMSSSSLSQSLPDLETAALDRVPSVEMQDADGSDQPRDDTDDPMWDVDASTGSGTANTMLNNLASRTSGSLYIDPDTGREARETISELPDQSQPQSDSGEPRPRAVTKEDLDEKRKLVREDLVDRCLEFLNEHPDLTFDIADLITSATSSRDPESKELKESFGETLALTLVSLHSSDDASRQHRKIAAVAHLLALILQDQDFFDASIESLKNNFDEFVQLLKISPETNLEEATEYIVNILLVLERVLVEDEQPPQIPWTGPSADGAQDQSPIQLPPPLIEQQLKENLFSAILDLLPRVGKNEIFALSITRVLVILTRRRILAKRLSEKQNLGRLFLMLKQLAGMTNEKLQASFMIVLRHMVEDEQIIREIMRTEVPLAFENTRSSRPQDTLTYLRNVYHLVIRDPEIFVEVTNEKVKIVRFENSPTRPPTLALKKDEQASESTEEKEKPAEEAVQSTEQPLEASRAPLERTKTSEMKPPTIENPDGVIQFLMKELSSYRDVEDKEIASLQRTQSSEQAATPDVEMMDTATPEPDGPALATPPLAPPKSNERSAFKTEEHPIFTYRCHLLQCLVELLSSYNRTKVEFINFSPKNDLFANTPSKPRSGFLNYLLTSLIPMGTLAHAEDVALRKKLATSNWATSVIVALCTKTHERPAKTSGTGADATLEDESDLVYVRKFVLEQSLKAFNSAMHSTEPLDTRYSRLLGLSELFNRMLTSKANGVNNAHGSEMVVTSAKQLGRLMYEKNFVSALTASIAEIDLNFPNARRAVKYILRPLQWLTSVAVELSLSSESTLPDTTDDDEISSATSVSEDEDQRHATPDIFRNSTLGQFEAGREEESDSSEEDDEDEEDYYGDEYDEDGMEYEDDRPMPDHGDVVSDEDEEISGMGPIEGVPGDVNMDVEIVMDGDSEDGSDSDSEDDDDDQDDDDDGDDDVEILDEISGDDENDSGAEHDHDEEDWVDDDEDEDQFDDDDGGVPPGVMAVLQGSHDDEESGMGGRRRPLDALARVIGGHDESSNLMARLESAGIPMDAEIEGEFFDDEMAPEDDDEGEDYDEEIVYQPEADFDDEDDMGDGGWGWSDSAPAPFFRNHHHSTRIPPDPWNSRDPAEPYSTLRSHRGTGAGRADDGVNPLLQRGDSRSIPGMRNDRAWSDMLFAEYTGTRMPNRGLSRSSHMPSFMADLLQMVGPSGSHARVNIITDGDAFSGGLPPFLLGGGPGHLRSARPGNLSTIFRGLRPHDGPLPTRPPTHDPGQAVSFVPCLTISRWQDEARILFGQNSADKSIRVMNSILKLLFPAAVEAKRQHDQVEKERKAALEAERKRLEEVKRKEEEEAARKEQEEREAREAEEAAQRQQHAETQDEPETNAPMEGIEETQAAVETSTSVAEPAVPSERITAMVRGSEVDITNLGIDPAFLEEIPEDLREDVIMQQLQSRVTQSSEAAQASQPPDEIDRDFLGMLPTHIQHELLRAEQSQRSRRDREARRAARTEDQAPQAEEMNNADFMAMLDPALRQSVLMEADEEILNSLPDEFRAEAQALFGDGARIPRMHVSGRSRENRQQAEQQQQQLQIQRQRRPVVQILDKAGVATLMRLMFVALQGSARAAMLAILSDICKNTQTRAEVISILLSILQDGSSDSIALDKSFTQLTVRAKQLTGPKTPQPLRRTLTGPHVLTPSTDASPLTIVQQSLNAISALAQDNPRIATFFLTEHETISSQRAKTPKKGKSKEAKAHRYPVNALLSLLDRRTIMENASAIESLATLLVRITEPLKNLIRRAREEEKKDQTEVPKTGEAAEGVSSTQTPAENQQPEKQEVMEKADEKKKPRDAFPPEIPEENLCLVVNIIAARECSGKTFQNTLDIINHLSAIPGARDIFGRELVRRAQTLGAEVLEDLRQLPQQIQNAQTSTEMQGLALGAFSPAGSHQNKLLRILLALDYIFDPKRAQDRSNTVIAGSLPQKSKEDLVSSLYDNETFIKLWTMLSDCLTAIRERGTMNNVATILQPLVEAFMVVCKNTTPKEIPVTSPQEITSPTPPPQNRIESLFFNFTEEHRKILNDLVRQNPKLMSGTFDVLVKNSKVLEFDNKRNFFNKRLHTRSPEERVPHQSLQLGVRRSQVFLDSFKALFFKKPNEIKYGKLNIRFADEEGVDAGGVTREWFAALSRQMFDPNYALFNPVASDRTTFHPNPLSAINEQHLTFFKFIGRIIGKALYEGRVLDCHFSRAVYKRILGKSVSLKDMETLDLDYYKSLVWMLENDITDVAFETFSVDVDRFGETQVVDLIPDGRNVPVTEENKQEYVRLVVEQRLTKSVEEQLEHFLIGFREIVPLELISIFNEQELELLISGLPDIDVDDWRNNTDYHNYNATSPQVQWFWRAVRSFDKEEKAKLLQFVTGTSKVPLNGFKELEGMNGYNKFNIHRDFGHKERLPTSHTCFNQLDLPEYESYEILRKQMYTAMTVGSDYFGFA</sequence>
<name>A0A9P4J391_9PEZI</name>
<evidence type="ECO:0000313" key="14">
    <source>
        <dbReference type="EMBL" id="KAF2154321.1"/>
    </source>
</evidence>
<dbReference type="InterPro" id="IPR010314">
    <property type="entry name" value="E3_Ub_ligase_DUF913"/>
</dbReference>
<keyword evidence="8" id="KW-0509">mRNA transport</keyword>
<feature type="compositionally biased region" description="Polar residues" evidence="12">
    <location>
        <begin position="1532"/>
        <end position="1544"/>
    </location>
</feature>
<evidence type="ECO:0000256" key="5">
    <source>
        <dbReference type="ARBA" id="ARBA00022448"/>
    </source>
</evidence>
<dbReference type="GO" id="GO:0000209">
    <property type="term" value="P:protein polyubiquitination"/>
    <property type="evidence" value="ECO:0007669"/>
    <property type="project" value="TreeGrafter"/>
</dbReference>
<dbReference type="CDD" id="cd00078">
    <property type="entry name" value="HECTc"/>
    <property type="match status" value="1"/>
</dbReference>
<evidence type="ECO:0000256" key="1">
    <source>
        <dbReference type="ARBA" id="ARBA00000885"/>
    </source>
</evidence>
<dbReference type="PANTHER" id="PTHR11254:SF67">
    <property type="entry name" value="E3 UBIQUITIN-PROTEIN LIGASE HUWE1"/>
    <property type="match status" value="1"/>
</dbReference>
<dbReference type="InterPro" id="IPR010309">
    <property type="entry name" value="E3_Ub_ligase_DUF908"/>
</dbReference>
<comment type="pathway">
    <text evidence="3">Protein modification; protein ubiquitination.</text>
</comment>
<feature type="region of interest" description="Disordered" evidence="12">
    <location>
        <begin position="1989"/>
        <end position="2034"/>
    </location>
</feature>